<proteinExistence type="predicted"/>
<accession>A0ABW8BZK8</accession>
<evidence type="ECO:0000313" key="2">
    <source>
        <dbReference type="EMBL" id="MFI9099609.1"/>
    </source>
</evidence>
<evidence type="ECO:0000313" key="3">
    <source>
        <dbReference type="Proteomes" id="UP001614394"/>
    </source>
</evidence>
<evidence type="ECO:0000256" key="1">
    <source>
        <dbReference type="SAM" id="Phobius"/>
    </source>
</evidence>
<feature type="transmembrane region" description="Helical" evidence="1">
    <location>
        <begin position="25"/>
        <end position="45"/>
    </location>
</feature>
<organism evidence="2 3">
    <name type="scientific">Streptomyces fildesensis</name>
    <dbReference type="NCBI Taxonomy" id="375757"/>
    <lineage>
        <taxon>Bacteria</taxon>
        <taxon>Bacillati</taxon>
        <taxon>Actinomycetota</taxon>
        <taxon>Actinomycetes</taxon>
        <taxon>Kitasatosporales</taxon>
        <taxon>Streptomycetaceae</taxon>
        <taxon>Streptomyces</taxon>
    </lineage>
</organism>
<name>A0ABW8BZK8_9ACTN</name>
<dbReference type="Proteomes" id="UP001614394">
    <property type="component" value="Unassembled WGS sequence"/>
</dbReference>
<comment type="caution">
    <text evidence="2">The sequence shown here is derived from an EMBL/GenBank/DDBJ whole genome shotgun (WGS) entry which is preliminary data.</text>
</comment>
<keyword evidence="1" id="KW-1133">Transmembrane helix</keyword>
<reference evidence="2 3" key="1">
    <citation type="submission" date="2024-10" db="EMBL/GenBank/DDBJ databases">
        <title>The Natural Products Discovery Center: Release of the First 8490 Sequenced Strains for Exploring Actinobacteria Biosynthetic Diversity.</title>
        <authorList>
            <person name="Kalkreuter E."/>
            <person name="Kautsar S.A."/>
            <person name="Yang D."/>
            <person name="Bader C.D."/>
            <person name="Teijaro C.N."/>
            <person name="Fluegel L."/>
            <person name="Davis C.M."/>
            <person name="Simpson J.R."/>
            <person name="Lauterbach L."/>
            <person name="Steele A.D."/>
            <person name="Gui C."/>
            <person name="Meng S."/>
            <person name="Li G."/>
            <person name="Viehrig K."/>
            <person name="Ye F."/>
            <person name="Su P."/>
            <person name="Kiefer A.F."/>
            <person name="Nichols A."/>
            <person name="Cepeda A.J."/>
            <person name="Yan W."/>
            <person name="Fan B."/>
            <person name="Jiang Y."/>
            <person name="Adhikari A."/>
            <person name="Zheng C.-J."/>
            <person name="Schuster L."/>
            <person name="Cowan T.M."/>
            <person name="Smanski M.J."/>
            <person name="Chevrette M.G."/>
            <person name="De Carvalho L.P.S."/>
            <person name="Shen B."/>
        </authorList>
    </citation>
    <scope>NUCLEOTIDE SEQUENCE [LARGE SCALE GENOMIC DNA]</scope>
    <source>
        <strain evidence="2 3">NPDC053399</strain>
    </source>
</reference>
<dbReference type="InterPro" id="IPR025443">
    <property type="entry name" value="DUF4307"/>
</dbReference>
<keyword evidence="3" id="KW-1185">Reference proteome</keyword>
<gene>
    <name evidence="2" type="ORF">ACIGXA_03720</name>
</gene>
<dbReference type="RefSeq" id="WP_399644072.1">
    <property type="nucleotide sequence ID" value="NZ_JBITYG010000001.1"/>
</dbReference>
<dbReference type="Pfam" id="PF14155">
    <property type="entry name" value="DUF4307"/>
    <property type="match status" value="1"/>
</dbReference>
<protein>
    <submittedName>
        <fullName evidence="2">DUF4307 domain-containing protein</fullName>
    </submittedName>
</protein>
<keyword evidence="1" id="KW-0472">Membrane</keyword>
<dbReference type="EMBL" id="JBITYG010000001">
    <property type="protein sequence ID" value="MFI9099609.1"/>
    <property type="molecule type" value="Genomic_DNA"/>
</dbReference>
<sequence length="136" mass="14604">MAAVREGLPEGRYGRGADARADRRLKIIGLVLGVLALGGVGWFGWHSVAGTDVSGEVIKSRAVSDQAVEIHLEVRKDAGTAAVCTLRSVDKDHTEVGRMDVTMRDHKKQVDTVVTMRTTHRGETAELLGCKPADQG</sequence>
<keyword evidence="1" id="KW-0812">Transmembrane</keyword>